<evidence type="ECO:0000256" key="17">
    <source>
        <dbReference type="ARBA" id="ARBA00023211"/>
    </source>
</evidence>
<dbReference type="Gene3D" id="3.90.920.10">
    <property type="entry name" value="DNA primase, PRIM domain"/>
    <property type="match status" value="1"/>
</dbReference>
<keyword evidence="4" id="KW-0808">Transferase</keyword>
<evidence type="ECO:0000256" key="7">
    <source>
        <dbReference type="ARBA" id="ARBA00022723"/>
    </source>
</evidence>
<keyword evidence="3 22" id="KW-0436">Ligase</keyword>
<accession>A0ABY7SXA5</accession>
<dbReference type="InterPro" id="IPR014145">
    <property type="entry name" value="LigD_pol_dom"/>
</dbReference>
<proteinExistence type="predicted"/>
<dbReference type="Pfam" id="PF04679">
    <property type="entry name" value="DNA_ligase_A_C"/>
    <property type="match status" value="1"/>
</dbReference>
<dbReference type="PANTHER" id="PTHR42705">
    <property type="entry name" value="BIFUNCTIONAL NON-HOMOLOGOUS END JOINING PROTEIN LIGD"/>
    <property type="match status" value="1"/>
</dbReference>
<dbReference type="Pfam" id="PF21686">
    <property type="entry name" value="LigD_Prim-Pol"/>
    <property type="match status" value="1"/>
</dbReference>
<dbReference type="Pfam" id="PF01068">
    <property type="entry name" value="DNA_ligase_A_M"/>
    <property type="match status" value="1"/>
</dbReference>
<dbReference type="NCBIfam" id="TIGR02776">
    <property type="entry name" value="NHEJ_ligase_prk"/>
    <property type="match status" value="1"/>
</dbReference>
<evidence type="ECO:0000256" key="14">
    <source>
        <dbReference type="ARBA" id="ARBA00023125"/>
    </source>
</evidence>
<organism evidence="22 23">
    <name type="scientific">Paracoccus stylophorae</name>
    <dbReference type="NCBI Taxonomy" id="659350"/>
    <lineage>
        <taxon>Bacteria</taxon>
        <taxon>Pseudomonadati</taxon>
        <taxon>Pseudomonadota</taxon>
        <taxon>Alphaproteobacteria</taxon>
        <taxon>Rhodobacterales</taxon>
        <taxon>Paracoccaceae</taxon>
        <taxon>Paracoccus</taxon>
    </lineage>
</organism>
<keyword evidence="15" id="KW-0233">DNA recombination</keyword>
<dbReference type="InterPro" id="IPR033651">
    <property type="entry name" value="PaeLigD_Pol-like"/>
</dbReference>
<evidence type="ECO:0000256" key="10">
    <source>
        <dbReference type="ARBA" id="ARBA00022801"/>
    </source>
</evidence>
<dbReference type="Gene3D" id="3.30.470.30">
    <property type="entry name" value="DNA ligase/mRNA capping enzyme"/>
    <property type="match status" value="1"/>
</dbReference>
<evidence type="ECO:0000256" key="8">
    <source>
        <dbReference type="ARBA" id="ARBA00022741"/>
    </source>
</evidence>
<keyword evidence="12" id="KW-0067">ATP-binding</keyword>
<dbReference type="InterPro" id="IPR012310">
    <property type="entry name" value="DNA_ligase_ATP-dep_cent"/>
</dbReference>
<keyword evidence="17" id="KW-0464">Manganese</keyword>
<dbReference type="NCBIfam" id="TIGR02777">
    <property type="entry name" value="LigD_PE_dom"/>
    <property type="match status" value="1"/>
</dbReference>
<dbReference type="InterPro" id="IPR052171">
    <property type="entry name" value="NHEJ_LigD"/>
</dbReference>
<dbReference type="SUPFAM" id="SSF50249">
    <property type="entry name" value="Nucleic acid-binding proteins"/>
    <property type="match status" value="1"/>
</dbReference>
<evidence type="ECO:0000256" key="5">
    <source>
        <dbReference type="ARBA" id="ARBA00022695"/>
    </source>
</evidence>
<dbReference type="RefSeq" id="WP_272858951.1">
    <property type="nucleotide sequence ID" value="NZ_CP067134.1"/>
</dbReference>
<keyword evidence="8" id="KW-0547">Nucleotide-binding</keyword>
<keyword evidence="18" id="KW-0511">Multifunctional enzyme</keyword>
<dbReference type="InterPro" id="IPR012309">
    <property type="entry name" value="DNA_ligase_ATP-dep_C"/>
</dbReference>
<name>A0ABY7SXA5_9RHOB</name>
<dbReference type="InterPro" id="IPR014144">
    <property type="entry name" value="LigD_PE_domain"/>
</dbReference>
<dbReference type="Gene3D" id="3.30.1490.70">
    <property type="match status" value="1"/>
</dbReference>
<dbReference type="GO" id="GO:0016874">
    <property type="term" value="F:ligase activity"/>
    <property type="evidence" value="ECO:0007669"/>
    <property type="project" value="UniProtKB-KW"/>
</dbReference>
<keyword evidence="9" id="KW-0227">DNA damage</keyword>
<dbReference type="SUPFAM" id="SSF56091">
    <property type="entry name" value="DNA ligase/mRNA capping enzyme, catalytic domain"/>
    <property type="match status" value="1"/>
</dbReference>
<dbReference type="EC" id="6.5.1.1" evidence="2"/>
<evidence type="ECO:0000259" key="21">
    <source>
        <dbReference type="PROSITE" id="PS50160"/>
    </source>
</evidence>
<dbReference type="EMBL" id="CP067134">
    <property type="protein sequence ID" value="WCR10866.1"/>
    <property type="molecule type" value="Genomic_DNA"/>
</dbReference>
<keyword evidence="6" id="KW-0540">Nuclease</keyword>
<dbReference type="CDD" id="cd07971">
    <property type="entry name" value="OBF_DNA_ligase_LigD"/>
    <property type="match status" value="1"/>
</dbReference>
<keyword evidence="23" id="KW-1185">Reference proteome</keyword>
<evidence type="ECO:0000256" key="1">
    <source>
        <dbReference type="ARBA" id="ARBA00001936"/>
    </source>
</evidence>
<dbReference type="Gene3D" id="2.40.50.140">
    <property type="entry name" value="Nucleic acid-binding proteins"/>
    <property type="match status" value="1"/>
</dbReference>
<evidence type="ECO:0000256" key="9">
    <source>
        <dbReference type="ARBA" id="ARBA00022763"/>
    </source>
</evidence>
<dbReference type="Proteomes" id="UP001218412">
    <property type="component" value="Chromosome"/>
</dbReference>
<dbReference type="InterPro" id="IPR012340">
    <property type="entry name" value="NA-bd_OB-fold"/>
</dbReference>
<gene>
    <name evidence="22" type="primary">ligD</name>
    <name evidence="22" type="ORF">JHW45_00075</name>
</gene>
<evidence type="ECO:0000256" key="11">
    <source>
        <dbReference type="ARBA" id="ARBA00022839"/>
    </source>
</evidence>
<comment type="cofactor">
    <cofactor evidence="1">
        <name>Mn(2+)</name>
        <dbReference type="ChEBI" id="CHEBI:29035"/>
    </cofactor>
</comment>
<evidence type="ECO:0000256" key="12">
    <source>
        <dbReference type="ARBA" id="ARBA00022840"/>
    </source>
</evidence>
<dbReference type="CDD" id="cd07906">
    <property type="entry name" value="Adenylation_DNA_ligase_LigD_LigC"/>
    <property type="match status" value="1"/>
</dbReference>
<evidence type="ECO:0000256" key="13">
    <source>
        <dbReference type="ARBA" id="ARBA00022932"/>
    </source>
</evidence>
<keyword evidence="13" id="KW-0239">DNA-directed DNA polymerase</keyword>
<evidence type="ECO:0000256" key="4">
    <source>
        <dbReference type="ARBA" id="ARBA00022679"/>
    </source>
</evidence>
<sequence>MSQLETYLEKRDFDATPEPSAAGAPSRLGLRYSIQNHRATRLHWDLRLEWDGVLLSWAITRGPSFDTAEKRLAVRTEDHPLSYLGFEGQIPPGNYGAGTVMLWDIGWWQPLDPVARGLKKGHLHFRLHGRRMTGDWNLILMKGRKPGDAKRQNWLLIKSDDEAAGQRDPVRRYTRSVATGRTFDQIKKDDAPVRPQRDGRLPGHVAPQLATLTDDLADPDSHWHELKLDGYRALIALGKGGPVVFTRSGLDWSDRFAALLPSFDDLDCDSALIDGEIVAGAGLQGFSALQDAIKAGGPFGFVAFDLLSLNGDDLRDRKLTERRKALEKLMKPVPPMGALQLSPIVEGDPQDAFDTVCRAQGEGLIAKRRDARYRSGRGTDWLKIKCRRRAEFVIVGWQASSAAGRPFASLALAAREGGDLRYVGKVGTGFDEGAMDDLAARMRPLTRKTAPVEAPKSETRGVTWVTPQLVAEIDYAELTAQGRLRHAVFLDLREDKPADQVRIEREVPMSDGERIAGIAVSSTDRVIFPRPRLTKGDLARYYDRIAPAMLDEAADRPLSLLRLPEGMEGERFFQKHPGKGFPDALKTVEITEKDGEAEPYAYVTDAAGIVGAVQMGTVEFHIWGARRDRVERPDRLVFDLDPDEGLKFAEVKSAATDLRDRLADLGLACWPLLTGGKGIHLVIPLRRTIGWDTAKLFCRGVATLMAQHQPKRLTAQMSKARRTDRIFIDWLRNERGSTAIAPFSVRARPGAPVAMPVAWDELSGIRSASAFGTDAAHERGWQGVVRPELQTITQGVSEALERAFDEIS</sequence>
<evidence type="ECO:0000256" key="2">
    <source>
        <dbReference type="ARBA" id="ARBA00012727"/>
    </source>
</evidence>
<evidence type="ECO:0000256" key="19">
    <source>
        <dbReference type="ARBA" id="ARBA00029943"/>
    </source>
</evidence>
<evidence type="ECO:0000256" key="20">
    <source>
        <dbReference type="ARBA" id="ARBA00034003"/>
    </source>
</evidence>
<dbReference type="NCBIfam" id="TIGR02779">
    <property type="entry name" value="NHEJ_ligase_lig"/>
    <property type="match status" value="1"/>
</dbReference>
<dbReference type="PANTHER" id="PTHR42705:SF2">
    <property type="entry name" value="BIFUNCTIONAL NON-HOMOLOGOUS END JOINING PROTEIN LIGD"/>
    <property type="match status" value="1"/>
</dbReference>
<keyword evidence="10" id="KW-0378">Hydrolase</keyword>
<evidence type="ECO:0000256" key="3">
    <source>
        <dbReference type="ARBA" id="ARBA00022598"/>
    </source>
</evidence>
<dbReference type="InterPro" id="IPR014143">
    <property type="entry name" value="NHEJ_ligase_prk"/>
</dbReference>
<keyword evidence="16" id="KW-0234">DNA repair</keyword>
<evidence type="ECO:0000256" key="18">
    <source>
        <dbReference type="ARBA" id="ARBA00023268"/>
    </source>
</evidence>
<protein>
    <recommendedName>
        <fullName evidence="2">DNA ligase (ATP)</fullName>
        <ecNumber evidence="2">6.5.1.1</ecNumber>
    </recommendedName>
    <alternativeName>
        <fullName evidence="19">NHEJ DNA polymerase</fullName>
    </alternativeName>
</protein>
<keyword evidence="5" id="KW-0548">Nucleotidyltransferase</keyword>
<dbReference type="CDD" id="cd04862">
    <property type="entry name" value="PaeLigD_Pol_like"/>
    <property type="match status" value="1"/>
</dbReference>
<reference evidence="22 23" key="1">
    <citation type="submission" date="2021-01" db="EMBL/GenBank/DDBJ databases">
        <title>Biogeographic distribution of Paracoccus.</title>
        <authorList>
            <person name="Hollensteiner J."/>
            <person name="Leineberger J."/>
            <person name="Brinkhoff T."/>
            <person name="Daniel R."/>
        </authorList>
    </citation>
    <scope>NUCLEOTIDE SEQUENCE [LARGE SCALE GENOMIC DNA]</scope>
    <source>
        <strain evidence="22 23">LMG25392</strain>
    </source>
</reference>
<feature type="domain" description="ATP-dependent DNA ligase family profile" evidence="21">
    <location>
        <begin position="301"/>
        <end position="385"/>
    </location>
</feature>
<comment type="catalytic activity">
    <reaction evidence="20">
        <text>ATP + (deoxyribonucleotide)n-3'-hydroxyl + 5'-phospho-(deoxyribonucleotide)m = (deoxyribonucleotide)n+m + AMP + diphosphate.</text>
        <dbReference type="EC" id="6.5.1.1"/>
    </reaction>
</comment>
<keyword evidence="11" id="KW-0269">Exonuclease</keyword>
<dbReference type="Pfam" id="PF13298">
    <property type="entry name" value="LigD_N"/>
    <property type="match status" value="1"/>
</dbReference>
<dbReference type="NCBIfam" id="TIGR02778">
    <property type="entry name" value="ligD_pol"/>
    <property type="match status" value="1"/>
</dbReference>
<dbReference type="InterPro" id="IPR014146">
    <property type="entry name" value="LigD_ligase_dom"/>
</dbReference>
<evidence type="ECO:0000256" key="15">
    <source>
        <dbReference type="ARBA" id="ARBA00023172"/>
    </source>
</evidence>
<evidence type="ECO:0000256" key="16">
    <source>
        <dbReference type="ARBA" id="ARBA00023204"/>
    </source>
</evidence>
<keyword evidence="7" id="KW-0479">Metal-binding</keyword>
<evidence type="ECO:0000313" key="22">
    <source>
        <dbReference type="EMBL" id="WCR10866.1"/>
    </source>
</evidence>
<evidence type="ECO:0000313" key="23">
    <source>
        <dbReference type="Proteomes" id="UP001218412"/>
    </source>
</evidence>
<keyword evidence="14" id="KW-0238">DNA-binding</keyword>
<evidence type="ECO:0000256" key="6">
    <source>
        <dbReference type="ARBA" id="ARBA00022722"/>
    </source>
</evidence>
<dbReference type="PROSITE" id="PS50160">
    <property type="entry name" value="DNA_LIGASE_A3"/>
    <property type="match status" value="1"/>
</dbReference>